<evidence type="ECO:0000313" key="3">
    <source>
        <dbReference type="Proteomes" id="UP000220836"/>
    </source>
</evidence>
<dbReference type="OrthoDB" id="7858211at2"/>
<dbReference type="AlphaFoldDB" id="A0A238L578"/>
<name>A0A238L578_9RHOB</name>
<dbReference type="EMBL" id="FXYH01000025">
    <property type="protein sequence ID" value="SMX50000.1"/>
    <property type="molecule type" value="Genomic_DNA"/>
</dbReference>
<accession>A0A238L578</accession>
<gene>
    <name evidence="2" type="ORF">PEV8663_04443</name>
</gene>
<reference evidence="2 3" key="1">
    <citation type="submission" date="2017-05" db="EMBL/GenBank/DDBJ databases">
        <authorList>
            <person name="Song R."/>
            <person name="Chenine A.L."/>
            <person name="Ruprecht R.M."/>
        </authorList>
    </citation>
    <scope>NUCLEOTIDE SEQUENCE [LARGE SCALE GENOMIC DNA]</scope>
    <source>
        <strain evidence="2 3">CECT 8663</strain>
    </source>
</reference>
<dbReference type="PROSITE" id="PS51257">
    <property type="entry name" value="PROKAR_LIPOPROTEIN"/>
    <property type="match status" value="1"/>
</dbReference>
<keyword evidence="3" id="KW-1185">Reference proteome</keyword>
<organism evidence="2 3">
    <name type="scientific">Pelagimonas varians</name>
    <dbReference type="NCBI Taxonomy" id="696760"/>
    <lineage>
        <taxon>Bacteria</taxon>
        <taxon>Pseudomonadati</taxon>
        <taxon>Pseudomonadota</taxon>
        <taxon>Alphaproteobacteria</taxon>
        <taxon>Rhodobacterales</taxon>
        <taxon>Roseobacteraceae</taxon>
        <taxon>Pelagimonas</taxon>
    </lineage>
</organism>
<evidence type="ECO:0000313" key="2">
    <source>
        <dbReference type="EMBL" id="SMX50000.1"/>
    </source>
</evidence>
<evidence type="ECO:0000259" key="1">
    <source>
        <dbReference type="Pfam" id="PF03886"/>
    </source>
</evidence>
<dbReference type="Gene3D" id="3.40.50.10610">
    <property type="entry name" value="ABC-type transport auxiliary lipoprotein component"/>
    <property type="match status" value="1"/>
</dbReference>
<sequence>MKHFIIIGLSLLALTGCSESAVRYAAPPIESGTKVKISVARLEVSEVSLPAYAKSEEIWRETETGGLVSDASILWADDPSRSITLELSKHLSAITGARVAAEPWPFEEPAQSRLTVRVEELLASQAGVFKMSGTYYVSKNEDGRERSGSFQIDTPIAADGGASEIAAARAIAVRDLAQLIAKRGI</sequence>
<protein>
    <recommendedName>
        <fullName evidence="1">ABC-type transport auxiliary lipoprotein component domain-containing protein</fullName>
    </recommendedName>
</protein>
<dbReference type="Proteomes" id="UP000220836">
    <property type="component" value="Unassembled WGS sequence"/>
</dbReference>
<dbReference type="Pfam" id="PF03886">
    <property type="entry name" value="ABC_trans_aux"/>
    <property type="match status" value="1"/>
</dbReference>
<dbReference type="RefSeq" id="WP_097806857.1">
    <property type="nucleotide sequence ID" value="NZ_FXYH01000025.1"/>
</dbReference>
<dbReference type="SUPFAM" id="SSF159594">
    <property type="entry name" value="XCC0632-like"/>
    <property type="match status" value="1"/>
</dbReference>
<proteinExistence type="predicted"/>
<feature type="domain" description="ABC-type transport auxiliary lipoprotein component" evidence="1">
    <location>
        <begin position="33"/>
        <end position="181"/>
    </location>
</feature>
<dbReference type="InterPro" id="IPR005586">
    <property type="entry name" value="ABC_trans_aux"/>
</dbReference>